<name>A0A507FCP1_9FUNG</name>
<protein>
    <submittedName>
        <fullName evidence="3">Uncharacterized protein</fullName>
    </submittedName>
</protein>
<evidence type="ECO:0000256" key="2">
    <source>
        <dbReference type="SAM" id="MobiDB-lite"/>
    </source>
</evidence>
<feature type="region of interest" description="Disordered" evidence="2">
    <location>
        <begin position="99"/>
        <end position="137"/>
    </location>
</feature>
<comment type="caution">
    <text evidence="3">The sequence shown here is derived from an EMBL/GenBank/DDBJ whole genome shotgun (WGS) entry which is preliminary data.</text>
</comment>
<dbReference type="SUPFAM" id="SSF48452">
    <property type="entry name" value="TPR-like"/>
    <property type="match status" value="1"/>
</dbReference>
<evidence type="ECO:0000313" key="4">
    <source>
        <dbReference type="Proteomes" id="UP000320333"/>
    </source>
</evidence>
<gene>
    <name evidence="3" type="ORF">CcCBS67573_g04629</name>
</gene>
<dbReference type="AlphaFoldDB" id="A0A507FCP1"/>
<organism evidence="3 4">
    <name type="scientific">Chytriomyces confervae</name>
    <dbReference type="NCBI Taxonomy" id="246404"/>
    <lineage>
        <taxon>Eukaryota</taxon>
        <taxon>Fungi</taxon>
        <taxon>Fungi incertae sedis</taxon>
        <taxon>Chytridiomycota</taxon>
        <taxon>Chytridiomycota incertae sedis</taxon>
        <taxon>Chytridiomycetes</taxon>
        <taxon>Chytridiales</taxon>
        <taxon>Chytriomycetaceae</taxon>
        <taxon>Chytriomyces</taxon>
    </lineage>
</organism>
<accession>A0A507FCP1</accession>
<feature type="compositionally biased region" description="Low complexity" evidence="2">
    <location>
        <begin position="109"/>
        <end position="122"/>
    </location>
</feature>
<dbReference type="InterPro" id="IPR011990">
    <property type="entry name" value="TPR-like_helical_dom_sf"/>
</dbReference>
<reference evidence="3 4" key="1">
    <citation type="journal article" date="2019" name="Sci. Rep.">
        <title>Comparative genomics of chytrid fungi reveal insights into the obligate biotrophic and pathogenic lifestyle of Synchytrium endobioticum.</title>
        <authorList>
            <person name="van de Vossenberg B.T.L.H."/>
            <person name="Warris S."/>
            <person name="Nguyen H.D.T."/>
            <person name="van Gent-Pelzer M.P.E."/>
            <person name="Joly D.L."/>
            <person name="van de Geest H.C."/>
            <person name="Bonants P.J.M."/>
            <person name="Smith D.S."/>
            <person name="Levesque C.A."/>
            <person name="van der Lee T.A.J."/>
        </authorList>
    </citation>
    <scope>NUCLEOTIDE SEQUENCE [LARGE SCALE GENOMIC DNA]</scope>
    <source>
        <strain evidence="3 4">CBS 675.73</strain>
    </source>
</reference>
<dbReference type="GO" id="GO:0101031">
    <property type="term" value="C:protein folding chaperone complex"/>
    <property type="evidence" value="ECO:0007669"/>
    <property type="project" value="TreeGrafter"/>
</dbReference>
<proteinExistence type="predicted"/>
<keyword evidence="4" id="KW-1185">Reference proteome</keyword>
<evidence type="ECO:0000313" key="3">
    <source>
        <dbReference type="EMBL" id="TPX74111.1"/>
    </source>
</evidence>
<dbReference type="EMBL" id="QEAP01000144">
    <property type="protein sequence ID" value="TPX74111.1"/>
    <property type="molecule type" value="Genomic_DNA"/>
</dbReference>
<dbReference type="OrthoDB" id="629492at2759"/>
<dbReference type="PANTHER" id="PTHR46423">
    <property type="entry name" value="RNA POLYMERASE II-ASSOCIATED PROTEIN 3"/>
    <property type="match status" value="1"/>
</dbReference>
<sequence length="955" mass="104954">MNLDHLKGELDEFESFVDSYAKQMDDIINGRIDPVDAANAEPMAENTTREMDENSKVPYVPTADAKRGLDAALMNVLPKVPKTSLDYSRFENIDDDLEEAEEISPKPAPTTATSANNTSSKTNAKDPKPALPYSLKSNTSGKSFAEKIADLANKSKTLGNEAIRVQDAHSAIKHYSEAIDTCLHPTRDQLNRYDSLNRAKANTPSTDPFEFLDKLRLPDPDPITPDPALFTNRAYARLCVKDYAGAVEDCAIVIHSQKLNPQLDKSILCKAFWRSGHARLALNDTLAVDDFEAVFQSIQNTAKAEKSNATPKALPVTLEDAERMLRISKTRKRLIENDLELLDNSNKPVSDQRDSFKEFQKSFIHSLQRNVSEAGAHSKPGSIAMIDSKQMSNDVSSICALLNGSDHTSAPATDAFRLNGGFDQLFGDDTQNQTAAVCPNSAPLVLPIILTALMKNEHNRTELGKRDRLTRLVKASLECPWVFSTTRVDLDVKADGKKTTTTVGLKLITETADIVSACLSNETCAQDVIFWIRTDKGTSETWKQYLKTAFLLLSPPTSVNSETSREDARAHTQLPAIPPSSACSLLQSITSLLSFGSIGAQTLFTQLKCNPEDLLNSCKSVLGSLFETKQPSVNSAKNTGLIAATVTDCVFALVRCATKAKPANARLSFALGAIRDEIIGLFAKCIRDQELVEKHRDVVDNILACIHNWLIVCQKPFNDSALVSMDLVPTLIRCLGAKNRSAGNIRSCGVTLALLAKLLARNPKQVSRDIDGWWDELEISSRLEEFLDLAEKNDVDFETNGFNDVGNWLQILTGWLQQGQDEQEQVRVVQSWREEGGFDILVRMVKCFSRLPAVAKSLESVDFLEQFHRTAGNLGLAMAECLKKAEFAKVFHAAGATDPLVQVLRFAVDKAGGKHGADKNLSIACARICQNDAAKDRVKELKGIELMYCVGTKIG</sequence>
<dbReference type="Gene3D" id="1.25.40.10">
    <property type="entry name" value="Tetratricopeptide repeat domain"/>
    <property type="match status" value="1"/>
</dbReference>
<dbReference type="Proteomes" id="UP000320333">
    <property type="component" value="Unassembled WGS sequence"/>
</dbReference>
<dbReference type="STRING" id="246404.A0A507FCP1"/>
<dbReference type="PANTHER" id="PTHR46423:SF1">
    <property type="entry name" value="RNA POLYMERASE II-ASSOCIATED PROTEIN 3"/>
    <property type="match status" value="1"/>
</dbReference>
<keyword evidence="1" id="KW-0802">TPR repeat</keyword>
<dbReference type="InterPro" id="IPR051966">
    <property type="entry name" value="RPAP3"/>
</dbReference>
<evidence type="ECO:0000256" key="1">
    <source>
        <dbReference type="ARBA" id="ARBA00022803"/>
    </source>
</evidence>